<protein>
    <recommendedName>
        <fullName evidence="2">CxC2-like cysteine cluster KDZ transposase-associated domain-containing protein</fullName>
    </recommendedName>
</protein>
<evidence type="ECO:0000256" key="1">
    <source>
        <dbReference type="SAM" id="MobiDB-lite"/>
    </source>
</evidence>
<sequence>GRTMTLVDTSGVHEITVNFCACADKPPDTVQLLDLGFYPGSVKRPATAFTFKVLDDLTRHNLECKTNTREYYETLRRATRPAFPRTVPDRYREMMRCSRQWRHLKTLKWQGFGYGPFREPGPGELALFCPACPQVGVNLPDNWQVEAELPWLFARQLNMDGNFKAEQTHRKYPEDDLPLTRGSLFMCEDTRYNRYVSTAVERPQKATCHDHKAQSQSNTQAKHLAVTGIVAVACARHGCFCPGSCANLQKGERQINMDYILAQALRLTKIPGVSPTVLLYDIVCQYGVHVARRFLENAQYLGLPSPLNLLMGIGLFHVHGHQDSCGPRYSPNYMIGAGQVDGEVIETLWARMNEIAVSCRPMGHGHRTETLDFHMLNSNWQKTIGIVSTLCRKLKRAYKHVRLSAEAFANLNSVATEAQVTNWRKMEKAAAENRTKDVSAMDVYAPIMKKVIYTSFPLPCHVLTDPQHQPSLRSSATCPGRRVVGAQLKDPRAGSHQELPSRRSSA</sequence>
<dbReference type="AlphaFoldDB" id="A0A067PD31"/>
<dbReference type="EMBL" id="KL197957">
    <property type="protein sequence ID" value="KDQ48907.1"/>
    <property type="molecule type" value="Genomic_DNA"/>
</dbReference>
<dbReference type="InterPro" id="IPR040521">
    <property type="entry name" value="KDZ"/>
</dbReference>
<evidence type="ECO:0000259" key="2">
    <source>
        <dbReference type="Pfam" id="PF18803"/>
    </source>
</evidence>
<dbReference type="PANTHER" id="PTHR33096">
    <property type="entry name" value="CXC2 DOMAIN-CONTAINING PROTEIN"/>
    <property type="match status" value="1"/>
</dbReference>
<dbReference type="InterPro" id="IPR041457">
    <property type="entry name" value="CxC2_KDZ-assoc"/>
</dbReference>
<evidence type="ECO:0000313" key="3">
    <source>
        <dbReference type="EMBL" id="KDQ48907.1"/>
    </source>
</evidence>
<feature type="non-terminal residue" evidence="3">
    <location>
        <position position="1"/>
    </location>
</feature>
<reference evidence="4" key="1">
    <citation type="journal article" date="2014" name="Proc. Natl. Acad. Sci. U.S.A.">
        <title>Extensive sampling of basidiomycete genomes demonstrates inadequacy of the white-rot/brown-rot paradigm for wood decay fungi.</title>
        <authorList>
            <person name="Riley R."/>
            <person name="Salamov A.A."/>
            <person name="Brown D.W."/>
            <person name="Nagy L.G."/>
            <person name="Floudas D."/>
            <person name="Held B.W."/>
            <person name="Levasseur A."/>
            <person name="Lombard V."/>
            <person name="Morin E."/>
            <person name="Otillar R."/>
            <person name="Lindquist E.A."/>
            <person name="Sun H."/>
            <person name="LaButti K.M."/>
            <person name="Schmutz J."/>
            <person name="Jabbour D."/>
            <person name="Luo H."/>
            <person name="Baker S.E."/>
            <person name="Pisabarro A.G."/>
            <person name="Walton J.D."/>
            <person name="Blanchette R.A."/>
            <person name="Henrissat B."/>
            <person name="Martin F."/>
            <person name="Cullen D."/>
            <person name="Hibbett D.S."/>
            <person name="Grigoriev I.V."/>
        </authorList>
    </citation>
    <scope>NUCLEOTIDE SEQUENCE [LARGE SCALE GENOMIC DNA]</scope>
    <source>
        <strain evidence="4">MUCL 33604</strain>
    </source>
</reference>
<dbReference type="Pfam" id="PF18803">
    <property type="entry name" value="CxC2"/>
    <property type="match status" value="1"/>
</dbReference>
<gene>
    <name evidence="3" type="ORF">JAAARDRAFT_144263</name>
</gene>
<organism evidence="3 4">
    <name type="scientific">Jaapia argillacea MUCL 33604</name>
    <dbReference type="NCBI Taxonomy" id="933084"/>
    <lineage>
        <taxon>Eukaryota</taxon>
        <taxon>Fungi</taxon>
        <taxon>Dikarya</taxon>
        <taxon>Basidiomycota</taxon>
        <taxon>Agaricomycotina</taxon>
        <taxon>Agaricomycetes</taxon>
        <taxon>Agaricomycetidae</taxon>
        <taxon>Jaapiales</taxon>
        <taxon>Jaapiaceae</taxon>
        <taxon>Jaapia</taxon>
    </lineage>
</organism>
<dbReference type="Pfam" id="PF18758">
    <property type="entry name" value="KDZ"/>
    <property type="match status" value="1"/>
</dbReference>
<feature type="compositionally biased region" description="Basic and acidic residues" evidence="1">
    <location>
        <begin position="489"/>
        <end position="506"/>
    </location>
</feature>
<dbReference type="HOGENOM" id="CLU_003703_12_2_1"/>
<dbReference type="Proteomes" id="UP000027265">
    <property type="component" value="Unassembled WGS sequence"/>
</dbReference>
<dbReference type="PANTHER" id="PTHR33096:SF1">
    <property type="entry name" value="CXC1-LIKE CYSTEINE CLUSTER ASSOCIATED WITH KDZ TRANSPOSASES DOMAIN-CONTAINING PROTEIN"/>
    <property type="match status" value="1"/>
</dbReference>
<name>A0A067PD31_9AGAM</name>
<proteinExistence type="predicted"/>
<keyword evidence="4" id="KW-1185">Reference proteome</keyword>
<feature type="region of interest" description="Disordered" evidence="1">
    <location>
        <begin position="487"/>
        <end position="506"/>
    </location>
</feature>
<feature type="domain" description="CxC2-like cysteine cluster KDZ transposase-associated" evidence="2">
    <location>
        <begin position="2"/>
        <end position="79"/>
    </location>
</feature>
<dbReference type="InParanoid" id="A0A067PD31"/>
<dbReference type="OrthoDB" id="3192989at2759"/>
<dbReference type="STRING" id="933084.A0A067PD31"/>
<evidence type="ECO:0000313" key="4">
    <source>
        <dbReference type="Proteomes" id="UP000027265"/>
    </source>
</evidence>
<accession>A0A067PD31</accession>